<dbReference type="InterPro" id="IPR036179">
    <property type="entry name" value="Ig-like_dom_sf"/>
</dbReference>
<dbReference type="Pfam" id="PF07679">
    <property type="entry name" value="I-set"/>
    <property type="match status" value="1"/>
</dbReference>
<reference evidence="3 4" key="1">
    <citation type="submission" date="2024-06" db="EMBL/GenBank/DDBJ databases">
        <authorList>
            <person name="Pan Q."/>
            <person name="Wen M."/>
            <person name="Jouanno E."/>
            <person name="Zahm M."/>
            <person name="Klopp C."/>
            <person name="Cabau C."/>
            <person name="Louis A."/>
            <person name="Berthelot C."/>
            <person name="Parey E."/>
            <person name="Roest Crollius H."/>
            <person name="Montfort J."/>
            <person name="Robinson-Rechavi M."/>
            <person name="Bouchez O."/>
            <person name="Lampietro C."/>
            <person name="Lopez Roques C."/>
            <person name="Donnadieu C."/>
            <person name="Postlethwait J."/>
            <person name="Bobe J."/>
            <person name="Verreycken H."/>
            <person name="Guiguen Y."/>
        </authorList>
    </citation>
    <scope>NUCLEOTIDE SEQUENCE [LARGE SCALE GENOMIC DNA]</scope>
    <source>
        <strain evidence="3">Up_M1</strain>
        <tissue evidence="3">Testis</tissue>
    </source>
</reference>
<organism evidence="3 4">
    <name type="scientific">Umbra pygmaea</name>
    <name type="common">Eastern mudminnow</name>
    <dbReference type="NCBI Taxonomy" id="75934"/>
    <lineage>
        <taxon>Eukaryota</taxon>
        <taxon>Metazoa</taxon>
        <taxon>Chordata</taxon>
        <taxon>Craniata</taxon>
        <taxon>Vertebrata</taxon>
        <taxon>Euteleostomi</taxon>
        <taxon>Actinopterygii</taxon>
        <taxon>Neopterygii</taxon>
        <taxon>Teleostei</taxon>
        <taxon>Protacanthopterygii</taxon>
        <taxon>Esociformes</taxon>
        <taxon>Umbridae</taxon>
        <taxon>Umbra</taxon>
    </lineage>
</organism>
<keyword evidence="1" id="KW-0812">Transmembrane</keyword>
<dbReference type="AlphaFoldDB" id="A0ABD0WY35"/>
<keyword evidence="1" id="KW-0472">Membrane</keyword>
<dbReference type="PROSITE" id="PS50835">
    <property type="entry name" value="IG_LIKE"/>
    <property type="match status" value="1"/>
</dbReference>
<dbReference type="Gene3D" id="2.60.40.10">
    <property type="entry name" value="Immunoglobulins"/>
    <property type="match status" value="1"/>
</dbReference>
<keyword evidence="1" id="KW-1133">Transmembrane helix</keyword>
<dbReference type="SUPFAM" id="SSF48726">
    <property type="entry name" value="Immunoglobulin"/>
    <property type="match status" value="1"/>
</dbReference>
<evidence type="ECO:0000259" key="2">
    <source>
        <dbReference type="PROSITE" id="PS50835"/>
    </source>
</evidence>
<proteinExistence type="predicted"/>
<dbReference type="InterPro" id="IPR042836">
    <property type="entry name" value="SIG15"/>
</dbReference>
<dbReference type="PANTHER" id="PTHR46942">
    <property type="entry name" value="SIALIC ACID-BINDING IG-LIKE LECTIN 15"/>
    <property type="match status" value="1"/>
</dbReference>
<keyword evidence="4" id="KW-1185">Reference proteome</keyword>
<dbReference type="PANTHER" id="PTHR46942:SF1">
    <property type="entry name" value="SIALIC ACID-BINDING IG-LIKE LECTIN 15"/>
    <property type="match status" value="1"/>
</dbReference>
<comment type="caution">
    <text evidence="3">The sequence shown here is derived from an EMBL/GenBank/DDBJ whole genome shotgun (WGS) entry which is preliminary data.</text>
</comment>
<dbReference type="InterPro" id="IPR007110">
    <property type="entry name" value="Ig-like_dom"/>
</dbReference>
<dbReference type="Proteomes" id="UP001557470">
    <property type="component" value="Unassembled WGS sequence"/>
</dbReference>
<name>A0ABD0WY35_UMBPY</name>
<dbReference type="CDD" id="cd00096">
    <property type="entry name" value="Ig"/>
    <property type="match status" value="1"/>
</dbReference>
<accession>A0ABD0WY35</accession>
<feature type="domain" description="Ig-like" evidence="2">
    <location>
        <begin position="20"/>
        <end position="105"/>
    </location>
</feature>
<dbReference type="InterPro" id="IPR013783">
    <property type="entry name" value="Ig-like_fold"/>
</dbReference>
<evidence type="ECO:0000313" key="4">
    <source>
        <dbReference type="Proteomes" id="UP001557470"/>
    </source>
</evidence>
<dbReference type="EMBL" id="JAGEUA010000004">
    <property type="protein sequence ID" value="KAL0985330.1"/>
    <property type="molecule type" value="Genomic_DNA"/>
</dbReference>
<feature type="transmembrane region" description="Helical" evidence="1">
    <location>
        <begin position="121"/>
        <end position="144"/>
    </location>
</feature>
<evidence type="ECO:0000256" key="1">
    <source>
        <dbReference type="SAM" id="Phobius"/>
    </source>
</evidence>
<gene>
    <name evidence="3" type="ORF">UPYG_G00155560</name>
</gene>
<protein>
    <recommendedName>
        <fullName evidence="2">Ig-like domain-containing protein</fullName>
    </recommendedName>
</protein>
<sequence>MRTRWAHGYEWRVRGILAAPVITGLSVKGSEDTGYTAECLVQGSPLPDVQWLVHDELIEASSSSPISQGSHEHYQHSSQLQGVLSGQQYTCTASNPLGKDQATLYMVVPRKVHVSGEAPSLLLLLSLSLGAKVLLLLGMGACVLQRGGLAWPRCWFK</sequence>
<dbReference type="InterPro" id="IPR013098">
    <property type="entry name" value="Ig_I-set"/>
</dbReference>
<evidence type="ECO:0000313" key="3">
    <source>
        <dbReference type="EMBL" id="KAL0985330.1"/>
    </source>
</evidence>